<dbReference type="InterPro" id="IPR001789">
    <property type="entry name" value="Sig_transdc_resp-reg_receiver"/>
</dbReference>
<dbReference type="SUPFAM" id="SSF52172">
    <property type="entry name" value="CheY-like"/>
    <property type="match status" value="1"/>
</dbReference>
<dbReference type="InterPro" id="IPR005467">
    <property type="entry name" value="His_kinase_dom"/>
</dbReference>
<reference evidence="6 7" key="1">
    <citation type="journal article" date="2016" name="BMC Genomics">
        <title>Comparative genomic and transcriptomic analyses of the Fuzhuan brick tea-fermentation fungus Aspergillus cristatus.</title>
        <authorList>
            <person name="Ge Y."/>
            <person name="Wang Y."/>
            <person name="Liu Y."/>
            <person name="Tan Y."/>
            <person name="Ren X."/>
            <person name="Zhang X."/>
            <person name="Hyde K.D."/>
            <person name="Liu Y."/>
            <person name="Liu Z."/>
        </authorList>
    </citation>
    <scope>NUCLEOTIDE SEQUENCE [LARGE SCALE GENOMIC DNA]</scope>
    <source>
        <strain evidence="6 7">GZAAS20.1005</strain>
    </source>
</reference>
<dbReference type="Pfam" id="PF02518">
    <property type="entry name" value="HATPase_c"/>
    <property type="match status" value="1"/>
</dbReference>
<dbReference type="EMBL" id="JXNT01000015">
    <property type="protein sequence ID" value="ODM15608.1"/>
    <property type="molecule type" value="Genomic_DNA"/>
</dbReference>
<dbReference type="OrthoDB" id="303614at2759"/>
<dbReference type="Gene3D" id="3.40.50.2300">
    <property type="match status" value="1"/>
</dbReference>
<feature type="region of interest" description="Disordered" evidence="3">
    <location>
        <begin position="29"/>
        <end position="48"/>
    </location>
</feature>
<dbReference type="SUPFAM" id="SSF55874">
    <property type="entry name" value="ATPase domain of HSP90 chaperone/DNA topoisomerase II/histidine kinase"/>
    <property type="match status" value="1"/>
</dbReference>
<keyword evidence="1 2" id="KW-0597">Phosphoprotein</keyword>
<dbReference type="InterPro" id="IPR003661">
    <property type="entry name" value="HisK_dim/P_dom"/>
</dbReference>
<dbReference type="InterPro" id="IPR036097">
    <property type="entry name" value="HisK_dim/P_sf"/>
</dbReference>
<evidence type="ECO:0000256" key="1">
    <source>
        <dbReference type="ARBA" id="ARBA00022553"/>
    </source>
</evidence>
<dbReference type="Pfam" id="PF00512">
    <property type="entry name" value="HisKA"/>
    <property type="match status" value="1"/>
</dbReference>
<dbReference type="PANTHER" id="PTHR43719">
    <property type="entry name" value="TWO-COMPONENT HISTIDINE KINASE"/>
    <property type="match status" value="1"/>
</dbReference>
<dbReference type="SMART" id="SM00388">
    <property type="entry name" value="HisKA"/>
    <property type="match status" value="1"/>
</dbReference>
<protein>
    <submittedName>
        <fullName evidence="6">Uncharacterized protein</fullName>
    </submittedName>
</protein>
<dbReference type="Pfam" id="PF01590">
    <property type="entry name" value="GAF"/>
    <property type="match status" value="1"/>
</dbReference>
<dbReference type="AlphaFoldDB" id="A0A1E3B3Z4"/>
<dbReference type="GO" id="GO:0000155">
    <property type="term" value="F:phosphorelay sensor kinase activity"/>
    <property type="evidence" value="ECO:0007669"/>
    <property type="project" value="InterPro"/>
</dbReference>
<dbReference type="SUPFAM" id="SSF55781">
    <property type="entry name" value="GAF domain-like"/>
    <property type="match status" value="1"/>
</dbReference>
<dbReference type="FunFam" id="3.30.565.10:FF:000201">
    <property type="entry name" value="Sensor histidine kinase/response regulator, putative (AFU_orthologue AFUA_4G01020)"/>
    <property type="match status" value="1"/>
</dbReference>
<dbReference type="Pfam" id="PF00072">
    <property type="entry name" value="Response_reg"/>
    <property type="match status" value="1"/>
</dbReference>
<dbReference type="InterPro" id="IPR050956">
    <property type="entry name" value="2C_system_His_kinase"/>
</dbReference>
<dbReference type="SMART" id="SM00387">
    <property type="entry name" value="HATPase_c"/>
    <property type="match status" value="1"/>
</dbReference>
<feature type="modified residue" description="4-aspartylphosphate" evidence="2">
    <location>
        <position position="1100"/>
    </location>
</feature>
<dbReference type="InterPro" id="IPR004358">
    <property type="entry name" value="Sig_transdc_His_kin-like_C"/>
</dbReference>
<dbReference type="Gene3D" id="1.10.287.130">
    <property type="match status" value="1"/>
</dbReference>
<dbReference type="VEuPathDB" id="FungiDB:SI65_08842"/>
<accession>A0A1E3B3Z4</accession>
<comment type="caution">
    <text evidence="6">The sequence shown here is derived from an EMBL/GenBank/DDBJ whole genome shotgun (WGS) entry which is preliminary data.</text>
</comment>
<feature type="region of interest" description="Disordered" evidence="3">
    <location>
        <begin position="263"/>
        <end position="330"/>
    </location>
</feature>
<feature type="region of interest" description="Disordered" evidence="3">
    <location>
        <begin position="410"/>
        <end position="446"/>
    </location>
</feature>
<evidence type="ECO:0000259" key="4">
    <source>
        <dbReference type="PROSITE" id="PS50109"/>
    </source>
</evidence>
<dbReference type="PROSITE" id="PS50110">
    <property type="entry name" value="RESPONSE_REGULATORY"/>
    <property type="match status" value="1"/>
</dbReference>
<name>A0A1E3B3Z4_ASPCR</name>
<evidence type="ECO:0000313" key="7">
    <source>
        <dbReference type="Proteomes" id="UP000094569"/>
    </source>
</evidence>
<proteinExistence type="predicted"/>
<keyword evidence="7" id="KW-1185">Reference proteome</keyword>
<feature type="compositionally biased region" description="Polar residues" evidence="3">
    <location>
        <begin position="29"/>
        <end position="40"/>
    </location>
</feature>
<evidence type="ECO:0000313" key="6">
    <source>
        <dbReference type="EMBL" id="ODM15608.1"/>
    </source>
</evidence>
<feature type="region of interest" description="Disordered" evidence="3">
    <location>
        <begin position="1024"/>
        <end position="1046"/>
    </location>
</feature>
<dbReference type="PRINTS" id="PR00344">
    <property type="entry name" value="BCTRLSENSOR"/>
</dbReference>
<dbReference type="InterPro" id="IPR003594">
    <property type="entry name" value="HATPase_dom"/>
</dbReference>
<dbReference type="PANTHER" id="PTHR43719:SF11">
    <property type="entry name" value="HISTIDINE KINASE_RESPONSE REGULATOR, PUTATIVE-RELATED"/>
    <property type="match status" value="1"/>
</dbReference>
<dbReference type="Gene3D" id="3.30.565.10">
    <property type="entry name" value="Histidine kinase-like ATPase, C-terminal domain"/>
    <property type="match status" value="1"/>
</dbReference>
<dbReference type="SMART" id="SM00448">
    <property type="entry name" value="REC"/>
    <property type="match status" value="1"/>
</dbReference>
<evidence type="ECO:0000259" key="5">
    <source>
        <dbReference type="PROSITE" id="PS50110"/>
    </source>
</evidence>
<dbReference type="InterPro" id="IPR003018">
    <property type="entry name" value="GAF"/>
</dbReference>
<sequence>MAFSDSTMSPHSPSSGRIRELSRLYSFTGTPLTPETQSSPGHFRNRDRNVSDTAASLTSDITLKALNQLGLYRFNCTHSFTCLTLDQRRHIIAEVSNSVSYGKGRQSRDSGIDFGGDSGSGLSLNAALPASRDQSSVFDITDTTAKGECCIILDMSKDDSFKSHPHAAQWPHMRFFAEVPMYDPEGYVLGTYCIMDDSPRAVFDNADIEALRGIAKSIAHHLWTQHKYNRASRMMSGLSTLVQSPGDEKNEFQRRGSQAHVNVLSGGNRDEGGTSGVVPLLSPTGRLSDAQEVDSAPIPTPGEVSPCTMRPQPSEDNEATPTAPPQEQKELETKFNLPSPLPFGEFSDSINRAKTTEDSRRASRLISVSEAPTVSQQILTLFARASSLLRECLDIEGVLFLDASRSNTRRNSCISTSMSDTSQDTTHTDTSSHPPRSPGLSSDSTWSSNVGRLCDILGFDLDQTSVKGASTPAFGFTDGLIYDIITAFPHGEIFNVHEQESQQGDGEPGFPGFSARGQLISQLRSRFPSAESILFFPLWDWNKSGWLAACLLWSRESGRFSTEELDYLKAFGNSVVSQVAQTDFTTKERAKSDFISSISHELRSPLHGVLASTELLQSTRLQPAQQDMIRMVETCGITLLDTMNYLLDFAKINNLTAVNAKGKAPDLATTFDLDSLIEEVTNSLYAGHRFPKSVDQATGRFRPGSVGSSQESVSEAKAQEKLSVVVRLEEQDAWCVRSVSGAWRRIVMNLFGNALKFTKAGFIEMTLSRSDIASDPKHVLAHLSVTDTGCGISPDFLENRIFTPFSQEDILSEGVGLGLSIVQQLVTSLGGYVEVKSEVGVGSQFDVFIPIQRPCASASTAQVSGDKQPKKVSLVGFNPYDDLKKGPAGMLTTNVKRKLALRRSLSSIILTQPGWMVSFADSLSNASGDIAIIEEDKLREIAANGPIRTGFGHIIILGEYGTPFDSDDIIKEATVVHVTQPIGPRKILEALKKARPSPQEHVRETKPAKMFTLVHQSSMRKHPLSNVWTAKSSPSPPPPEKKASQNDLHVLIVDDNDINLKILETFMRKLGTSYESATNGQIAVDKYQQSERRFDYILMDISMPIMDGITASAKIREYEQEKGFSPSVIMAVTGVASTATQQQAFDAGINDYLVKPISLHELRRIMNIK</sequence>
<dbReference type="SUPFAM" id="SSF47384">
    <property type="entry name" value="Homodimeric domain of signal transducing histidine kinase"/>
    <property type="match status" value="1"/>
</dbReference>
<dbReference type="Proteomes" id="UP000094569">
    <property type="component" value="Unassembled WGS sequence"/>
</dbReference>
<dbReference type="CDD" id="cd17546">
    <property type="entry name" value="REC_hyHK_CKI1_RcsC-like"/>
    <property type="match status" value="1"/>
</dbReference>
<dbReference type="FunFam" id="1.10.287.130:FF:000023">
    <property type="entry name" value="Sensor histidine kinase/response regulator, putative"/>
    <property type="match status" value="1"/>
</dbReference>
<feature type="domain" description="Response regulatory" evidence="5">
    <location>
        <begin position="1049"/>
        <end position="1169"/>
    </location>
</feature>
<organism evidence="6 7">
    <name type="scientific">Aspergillus cristatus</name>
    <name type="common">Chinese Fuzhuan brick tea-fermentation fungus</name>
    <name type="synonym">Eurotium cristatum</name>
    <dbReference type="NCBI Taxonomy" id="573508"/>
    <lineage>
        <taxon>Eukaryota</taxon>
        <taxon>Fungi</taxon>
        <taxon>Dikarya</taxon>
        <taxon>Ascomycota</taxon>
        <taxon>Pezizomycotina</taxon>
        <taxon>Eurotiomycetes</taxon>
        <taxon>Eurotiomycetidae</taxon>
        <taxon>Eurotiales</taxon>
        <taxon>Aspergillaceae</taxon>
        <taxon>Aspergillus</taxon>
        <taxon>Aspergillus subgen. Aspergillus</taxon>
    </lineage>
</organism>
<dbReference type="STRING" id="573508.A0A1E3B3Z4"/>
<evidence type="ECO:0000256" key="2">
    <source>
        <dbReference type="PROSITE-ProRule" id="PRU00169"/>
    </source>
</evidence>
<feature type="compositionally biased region" description="Low complexity" evidence="3">
    <location>
        <begin position="415"/>
        <end position="432"/>
    </location>
</feature>
<gene>
    <name evidence="6" type="ORF">SI65_08842</name>
</gene>
<feature type="domain" description="Histidine kinase" evidence="4">
    <location>
        <begin position="597"/>
        <end position="853"/>
    </location>
</feature>
<dbReference type="CDD" id="cd00082">
    <property type="entry name" value="HisKA"/>
    <property type="match status" value="1"/>
</dbReference>
<dbReference type="InterPro" id="IPR011006">
    <property type="entry name" value="CheY-like_superfamily"/>
</dbReference>
<dbReference type="PROSITE" id="PS50109">
    <property type="entry name" value="HIS_KIN"/>
    <property type="match status" value="1"/>
</dbReference>
<dbReference type="InterPro" id="IPR036890">
    <property type="entry name" value="HATPase_C_sf"/>
</dbReference>
<evidence type="ECO:0000256" key="3">
    <source>
        <dbReference type="SAM" id="MobiDB-lite"/>
    </source>
</evidence>